<protein>
    <submittedName>
        <fullName evidence="2">Uncharacterized protein</fullName>
    </submittedName>
</protein>
<reference evidence="2 3" key="1">
    <citation type="journal article" date="2018" name="Sci. Data">
        <title>The draft genome sequence of cork oak.</title>
        <authorList>
            <person name="Ramos A.M."/>
            <person name="Usie A."/>
            <person name="Barbosa P."/>
            <person name="Barros P.M."/>
            <person name="Capote T."/>
            <person name="Chaves I."/>
            <person name="Simoes F."/>
            <person name="Abreu I."/>
            <person name="Carrasquinho I."/>
            <person name="Faro C."/>
            <person name="Guimaraes J.B."/>
            <person name="Mendonca D."/>
            <person name="Nobrega F."/>
            <person name="Rodrigues L."/>
            <person name="Saibo N.J.M."/>
            <person name="Varela M.C."/>
            <person name="Egas C."/>
            <person name="Matos J."/>
            <person name="Miguel C.M."/>
            <person name="Oliveira M.M."/>
            <person name="Ricardo C.P."/>
            <person name="Goncalves S."/>
        </authorList>
    </citation>
    <scope>NUCLEOTIDE SEQUENCE [LARGE SCALE GENOMIC DNA]</scope>
    <source>
        <strain evidence="3">cv. HL8</strain>
        <tissue evidence="2">Leaves</tissue>
    </source>
</reference>
<accession>A0AAW0KVE0</accession>
<sequence length="77" mass="8517">MADKIVNHSDDDKEGSDDTLTDSHGKVDAMIQANVMGFAEPAEEQWRVFDNPLFQAWLSKGASDQKAISLYITCSLL</sequence>
<evidence type="ECO:0000313" key="3">
    <source>
        <dbReference type="Proteomes" id="UP000237347"/>
    </source>
</evidence>
<comment type="caution">
    <text evidence="2">The sequence shown here is derived from an EMBL/GenBank/DDBJ whole genome shotgun (WGS) entry which is preliminary data.</text>
</comment>
<keyword evidence="3" id="KW-1185">Reference proteome</keyword>
<evidence type="ECO:0000313" key="2">
    <source>
        <dbReference type="EMBL" id="KAK7843189.1"/>
    </source>
</evidence>
<proteinExistence type="predicted"/>
<feature type="compositionally biased region" description="Basic and acidic residues" evidence="1">
    <location>
        <begin position="1"/>
        <end position="11"/>
    </location>
</feature>
<dbReference type="Proteomes" id="UP000237347">
    <property type="component" value="Unassembled WGS sequence"/>
</dbReference>
<feature type="region of interest" description="Disordered" evidence="1">
    <location>
        <begin position="1"/>
        <end position="24"/>
    </location>
</feature>
<dbReference type="AlphaFoldDB" id="A0AAW0KVE0"/>
<dbReference type="EMBL" id="PKMF04000208">
    <property type="protein sequence ID" value="KAK7843189.1"/>
    <property type="molecule type" value="Genomic_DNA"/>
</dbReference>
<name>A0AAW0KVE0_QUESU</name>
<gene>
    <name evidence="2" type="ORF">CFP56_012805</name>
</gene>
<organism evidence="2 3">
    <name type="scientific">Quercus suber</name>
    <name type="common">Cork oak</name>
    <dbReference type="NCBI Taxonomy" id="58331"/>
    <lineage>
        <taxon>Eukaryota</taxon>
        <taxon>Viridiplantae</taxon>
        <taxon>Streptophyta</taxon>
        <taxon>Embryophyta</taxon>
        <taxon>Tracheophyta</taxon>
        <taxon>Spermatophyta</taxon>
        <taxon>Magnoliopsida</taxon>
        <taxon>eudicotyledons</taxon>
        <taxon>Gunneridae</taxon>
        <taxon>Pentapetalae</taxon>
        <taxon>rosids</taxon>
        <taxon>fabids</taxon>
        <taxon>Fagales</taxon>
        <taxon>Fagaceae</taxon>
        <taxon>Quercus</taxon>
    </lineage>
</organism>
<evidence type="ECO:0000256" key="1">
    <source>
        <dbReference type="SAM" id="MobiDB-lite"/>
    </source>
</evidence>